<feature type="region of interest" description="Disordered" evidence="1">
    <location>
        <begin position="46"/>
        <end position="72"/>
    </location>
</feature>
<dbReference type="Proteomes" id="UP000030764">
    <property type="component" value="Unassembled WGS sequence"/>
</dbReference>
<evidence type="ECO:0000313" key="4">
    <source>
        <dbReference type="Proteomes" id="UP000030764"/>
    </source>
</evidence>
<evidence type="ECO:0000313" key="3">
    <source>
        <dbReference type="EMBL" id="KFD49008.1"/>
    </source>
</evidence>
<protein>
    <submittedName>
        <fullName evidence="3">Uncharacterized protein</fullName>
    </submittedName>
</protein>
<accession>A0A085LVL2</accession>
<keyword evidence="4" id="KW-1185">Reference proteome</keyword>
<keyword evidence="2" id="KW-0732">Signal</keyword>
<feature type="signal peptide" evidence="2">
    <location>
        <begin position="1"/>
        <end position="19"/>
    </location>
</feature>
<dbReference type="AlphaFoldDB" id="A0A085LVL2"/>
<feature type="chain" id="PRO_5001794792" evidence="2">
    <location>
        <begin position="20"/>
        <end position="236"/>
    </location>
</feature>
<organism evidence="3 4">
    <name type="scientific">Trichuris suis</name>
    <name type="common">pig whipworm</name>
    <dbReference type="NCBI Taxonomy" id="68888"/>
    <lineage>
        <taxon>Eukaryota</taxon>
        <taxon>Metazoa</taxon>
        <taxon>Ecdysozoa</taxon>
        <taxon>Nematoda</taxon>
        <taxon>Enoplea</taxon>
        <taxon>Dorylaimia</taxon>
        <taxon>Trichinellida</taxon>
        <taxon>Trichuridae</taxon>
        <taxon>Trichuris</taxon>
    </lineage>
</organism>
<gene>
    <name evidence="3" type="ORF">M513_10160</name>
</gene>
<evidence type="ECO:0000256" key="2">
    <source>
        <dbReference type="SAM" id="SignalP"/>
    </source>
</evidence>
<sequence length="236" mass="27065">MEILIVATFLILLSPSLHGGYSPDFTKYDRIIKEHKDRFEMKQKGASAIRHSHSGLPEGNAGNETEETDRSSYYGRANGTEYLIPYGPKTKEEQNKDLIPWDSIRRNGQSNNSKLQDFIKVNTSSPVVIEQAYNLMITNVTYCHDCRYWYGVREIINAQVRLPTKDLLVAMKAAETDCDVNRNIGEIFQGRCRRRGPLLYCNGYINLLDKKKYKVNCLPLQHIQRLIVTGHVKVPE</sequence>
<evidence type="ECO:0000256" key="1">
    <source>
        <dbReference type="SAM" id="MobiDB-lite"/>
    </source>
</evidence>
<dbReference type="EMBL" id="KL363280">
    <property type="protein sequence ID" value="KFD49008.1"/>
    <property type="molecule type" value="Genomic_DNA"/>
</dbReference>
<proteinExistence type="predicted"/>
<name>A0A085LVL2_9BILA</name>
<reference evidence="3 4" key="1">
    <citation type="journal article" date="2014" name="Nat. Genet.">
        <title>Genome and transcriptome of the porcine whipworm Trichuris suis.</title>
        <authorList>
            <person name="Jex A.R."/>
            <person name="Nejsum P."/>
            <person name="Schwarz E.M."/>
            <person name="Hu L."/>
            <person name="Young N.D."/>
            <person name="Hall R.S."/>
            <person name="Korhonen P.K."/>
            <person name="Liao S."/>
            <person name="Thamsborg S."/>
            <person name="Xia J."/>
            <person name="Xu P."/>
            <person name="Wang S."/>
            <person name="Scheerlinck J.P."/>
            <person name="Hofmann A."/>
            <person name="Sternberg P.W."/>
            <person name="Wang J."/>
            <person name="Gasser R.B."/>
        </authorList>
    </citation>
    <scope>NUCLEOTIDE SEQUENCE [LARGE SCALE GENOMIC DNA]</scope>
    <source>
        <strain evidence="3">DCEP-RM93M</strain>
    </source>
</reference>